<feature type="compositionally biased region" description="Basic and acidic residues" evidence="2">
    <location>
        <begin position="256"/>
        <end position="297"/>
    </location>
</feature>
<dbReference type="GO" id="GO:0046854">
    <property type="term" value="P:phosphatidylinositol phosphate biosynthetic process"/>
    <property type="evidence" value="ECO:0007669"/>
    <property type="project" value="TreeGrafter"/>
</dbReference>
<evidence type="ECO:0000256" key="1">
    <source>
        <dbReference type="PROSITE-ProRule" id="PRU00781"/>
    </source>
</evidence>
<proteinExistence type="predicted"/>
<dbReference type="PROSITE" id="PS51455">
    <property type="entry name" value="PIPK"/>
    <property type="match status" value="1"/>
</dbReference>
<sequence length="832" mass="95125">MAQFLMDNVRCGIQHAIGGLASKPERDLLMQDFMTVETTNFPHEGSNHTPAHHYSEFKFKTYAPIAFRYFRDLFGIQPDDFLMSMCSAPLRELSNPGASGSIFYLTNDDEFIIKTVQHKEGEFLQKLLPGYYLNLDQNPRTLLPKFFGLYCYQCNSKNVRLVAMNNILPSSIKLHQKYDLKGSTYKRKASKGERQKTSPTYKDLDFMEHHTEGLFLEADTYNALIKTMQRDCRVLESFKIMDYSLLVGIHNLDEAQREKTEARKRTDSGHSDVDDAEGEPKKSGLNRTRSEQGREDFTAQVKRTQSINRQRLVAHSTAMESIQAESEPIDEEDDVPPGGIPARNARGERLLLFLGIIDILQSYRLRKKLEHTWKSMIHDGDTVSVHRPSFYAQRFLDFMAKTVFKKIPSLDLPEIKGNHRKFRTLVTSYIGLTLKHSPSKRKSIAKPNRPQEEIDTPGRIYIGRPIKDYNPDLLRQSRLSPRSSIRSSMSDFTDTTISTWNQRHPSIQQPTEYPSVLSDRLKIIDRDRLGPFPRRIEFDTSNINRDPGTSYANNVYRASIQDRMESLSDQLTKVLSTGAGSSHINGSLADSGIQTDNTSTSVPQIYVEAHTNFPKKKDAAVDTRNENNLQDIPFIDDEDDDSRWKRRSNFLEKHKSTSNIPARIDEVNSEHSNERLTNSLNRAKSPTFVEKFKKFFVDIGLVKTESTTNNEQQPNTANTLPKSLNSSYRRSATPSLETRETSTLPKDMRFRKVRSTQTVYIRQESPIMNDKSFQIKEHVSVVKLNGNELDIKDSDSEKVIKEIVYVRSSIEKAEIYSTQDSGSTIIVVPPAD</sequence>
<dbReference type="GeneID" id="113504269"/>
<dbReference type="GO" id="GO:0005524">
    <property type="term" value="F:ATP binding"/>
    <property type="evidence" value="ECO:0007669"/>
    <property type="project" value="UniProtKB-UniRule"/>
</dbReference>
<reference evidence="5" key="1">
    <citation type="submission" date="2025-08" db="UniProtKB">
        <authorList>
            <consortium name="RefSeq"/>
        </authorList>
    </citation>
    <scope>IDENTIFICATION</scope>
</reference>
<evidence type="ECO:0000313" key="5">
    <source>
        <dbReference type="RefSeq" id="XP_026742293.1"/>
    </source>
</evidence>
<protein>
    <submittedName>
        <fullName evidence="5">Phosphatidylinositol 4-phosphate 5-kinase type-1 alpha-like isoform X5</fullName>
    </submittedName>
</protein>
<keyword evidence="1" id="KW-0067">ATP-binding</keyword>
<dbReference type="GO" id="GO:0005886">
    <property type="term" value="C:plasma membrane"/>
    <property type="evidence" value="ECO:0007669"/>
    <property type="project" value="TreeGrafter"/>
</dbReference>
<evidence type="ECO:0000256" key="2">
    <source>
        <dbReference type="SAM" id="MobiDB-lite"/>
    </source>
</evidence>
<keyword evidence="1" id="KW-0418">Kinase</keyword>
<dbReference type="InterPro" id="IPR002498">
    <property type="entry name" value="PInositol-4-P-4/5-kinase_core"/>
</dbReference>
<dbReference type="Proteomes" id="UP000322000">
    <property type="component" value="Chromosome 21"/>
</dbReference>
<dbReference type="InterPro" id="IPR027484">
    <property type="entry name" value="PInositol-4-P-5-kinase_N"/>
</dbReference>
<keyword evidence="1" id="KW-0547">Nucleotide-binding</keyword>
<organism evidence="4 5">
    <name type="scientific">Trichoplusia ni</name>
    <name type="common">Cabbage looper</name>
    <dbReference type="NCBI Taxonomy" id="7111"/>
    <lineage>
        <taxon>Eukaryota</taxon>
        <taxon>Metazoa</taxon>
        <taxon>Ecdysozoa</taxon>
        <taxon>Arthropoda</taxon>
        <taxon>Hexapoda</taxon>
        <taxon>Insecta</taxon>
        <taxon>Pterygota</taxon>
        <taxon>Neoptera</taxon>
        <taxon>Endopterygota</taxon>
        <taxon>Lepidoptera</taxon>
        <taxon>Glossata</taxon>
        <taxon>Ditrysia</taxon>
        <taxon>Noctuoidea</taxon>
        <taxon>Noctuidae</taxon>
        <taxon>Plusiinae</taxon>
        <taxon>Trichoplusia</taxon>
    </lineage>
</organism>
<feature type="domain" description="PIPK" evidence="3">
    <location>
        <begin position="1"/>
        <end position="403"/>
    </location>
</feature>
<name>A0A7E5WNG2_TRINI</name>
<dbReference type="RefSeq" id="XP_026742293.1">
    <property type="nucleotide sequence ID" value="XM_026886492.1"/>
</dbReference>
<evidence type="ECO:0000313" key="4">
    <source>
        <dbReference type="Proteomes" id="UP000322000"/>
    </source>
</evidence>
<accession>A0A7E5WNG2</accession>
<feature type="region of interest" description="Disordered" evidence="2">
    <location>
        <begin position="256"/>
        <end position="341"/>
    </location>
</feature>
<dbReference type="Pfam" id="PF01504">
    <property type="entry name" value="PIP5K"/>
    <property type="match status" value="1"/>
</dbReference>
<dbReference type="InterPro" id="IPR023610">
    <property type="entry name" value="PInositol-4/5-P-5/4-kinase"/>
</dbReference>
<dbReference type="PANTHER" id="PTHR23086:SF101">
    <property type="entry name" value="LP03320P-RELATED"/>
    <property type="match status" value="1"/>
</dbReference>
<feature type="region of interest" description="Disordered" evidence="2">
    <location>
        <begin position="707"/>
        <end position="743"/>
    </location>
</feature>
<dbReference type="AlphaFoldDB" id="A0A7E5WNG2"/>
<gene>
    <name evidence="5" type="primary">LOC113504269</name>
</gene>
<keyword evidence="4" id="KW-1185">Reference proteome</keyword>
<dbReference type="InterPro" id="IPR027483">
    <property type="entry name" value="PInositol-4-P-4/5-kinase_C_sf"/>
</dbReference>
<dbReference type="GO" id="GO:0016308">
    <property type="term" value="F:1-phosphatidylinositol-4-phosphate 5-kinase activity"/>
    <property type="evidence" value="ECO:0007669"/>
    <property type="project" value="TreeGrafter"/>
</dbReference>
<dbReference type="SUPFAM" id="SSF56104">
    <property type="entry name" value="SAICAR synthase-like"/>
    <property type="match status" value="1"/>
</dbReference>
<dbReference type="Gene3D" id="3.30.810.10">
    <property type="entry name" value="2-Layer Sandwich"/>
    <property type="match status" value="1"/>
</dbReference>
<dbReference type="Gene3D" id="3.30.800.10">
    <property type="entry name" value="Phosphatidylinositol Phosphate Kinase II Beta"/>
    <property type="match status" value="1"/>
</dbReference>
<dbReference type="SMART" id="SM00330">
    <property type="entry name" value="PIPKc"/>
    <property type="match status" value="1"/>
</dbReference>
<keyword evidence="1" id="KW-0808">Transferase</keyword>
<dbReference type="PANTHER" id="PTHR23086">
    <property type="entry name" value="PHOSPHATIDYLINOSITOL-4-PHOSPHATE 5-KINASE"/>
    <property type="match status" value="1"/>
</dbReference>
<dbReference type="CDD" id="cd17301">
    <property type="entry name" value="PIPKc_PIP5KI"/>
    <property type="match status" value="1"/>
</dbReference>
<evidence type="ECO:0000259" key="3">
    <source>
        <dbReference type="PROSITE" id="PS51455"/>
    </source>
</evidence>